<dbReference type="SUPFAM" id="SSF53686">
    <property type="entry name" value="Tryptophan synthase beta subunit-like PLP-dependent enzymes"/>
    <property type="match status" value="1"/>
</dbReference>
<evidence type="ECO:0000256" key="10">
    <source>
        <dbReference type="PIRSR" id="PIRSR604450-51"/>
    </source>
</evidence>
<dbReference type="InterPro" id="IPR051166">
    <property type="entry name" value="Threonine_Synthase"/>
</dbReference>
<dbReference type="AlphaFoldDB" id="A0A2P2E5M5"/>
<dbReference type="EC" id="4.2.3.1" evidence="9"/>
<feature type="modified residue" description="N6-(pyridoxal phosphate)lysine" evidence="10">
    <location>
        <position position="113"/>
    </location>
</feature>
<evidence type="ECO:0000256" key="9">
    <source>
        <dbReference type="NCBIfam" id="TIGR00260"/>
    </source>
</evidence>
<evidence type="ECO:0000256" key="3">
    <source>
        <dbReference type="ARBA" id="ARBA00018679"/>
    </source>
</evidence>
<comment type="pathway">
    <text evidence="7">Amino-acid biosynthesis.</text>
</comment>
<comment type="catalytic activity">
    <reaction evidence="8">
        <text>O-phospho-L-homoserine + H2O = L-threonine + phosphate</text>
        <dbReference type="Rhea" id="RHEA:10840"/>
        <dbReference type="ChEBI" id="CHEBI:15377"/>
        <dbReference type="ChEBI" id="CHEBI:43474"/>
        <dbReference type="ChEBI" id="CHEBI:57590"/>
        <dbReference type="ChEBI" id="CHEBI:57926"/>
        <dbReference type="EC" id="4.2.3.1"/>
    </reaction>
</comment>
<dbReference type="InterPro" id="IPR036052">
    <property type="entry name" value="TrpB-like_PALP_sf"/>
</dbReference>
<dbReference type="GO" id="GO:0009088">
    <property type="term" value="P:threonine biosynthetic process"/>
    <property type="evidence" value="ECO:0007669"/>
    <property type="project" value="UniProtKB-UniRule"/>
</dbReference>
<dbReference type="GO" id="GO:0030170">
    <property type="term" value="F:pyridoxal phosphate binding"/>
    <property type="evidence" value="ECO:0007669"/>
    <property type="project" value="InterPro"/>
</dbReference>
<feature type="domain" description="Threonine synthase N-terminal" evidence="11">
    <location>
        <begin position="2"/>
        <end position="80"/>
    </location>
</feature>
<dbReference type="Pfam" id="PF14821">
    <property type="entry name" value="Thr_synth_N"/>
    <property type="match status" value="1"/>
</dbReference>
<dbReference type="InterPro" id="IPR037158">
    <property type="entry name" value="Thr_synth_N_sf"/>
</dbReference>
<dbReference type="UniPathway" id="UPA00050">
    <property type="reaction ID" value="UER00065"/>
</dbReference>
<evidence type="ECO:0000256" key="8">
    <source>
        <dbReference type="ARBA" id="ARBA00049144"/>
    </source>
</evidence>
<name>A0A2P2E5M5_9PROT</name>
<organism evidence="12 13">
    <name type="scientific">Candidatus Phycosocius bacilliformis</name>
    <dbReference type="NCBI Taxonomy" id="1445552"/>
    <lineage>
        <taxon>Bacteria</taxon>
        <taxon>Pseudomonadati</taxon>
        <taxon>Pseudomonadota</taxon>
        <taxon>Alphaproteobacteria</taxon>
        <taxon>Caulobacterales</taxon>
        <taxon>Caulobacterales incertae sedis</taxon>
        <taxon>Candidatus Phycosocius</taxon>
    </lineage>
</organism>
<accession>A0A2P2E5M5</accession>
<sequence>MRYISTRGGSPSVSFFDTLLTGLAPDGGLYVPEGWPSLSSEQIKAAATAPYAETAAAVLRLFAGDELSDADAIGLTEEAYGGQWANPGITPLQQVGPGEYILELFHGPSLAFKDVAMQLLAGLYAHALEARNARLSIVCATSGDTGGAAVEALKGVDRIDLFVLMPKGRVSDVQRRFMTASGGDNVHALSIDGDFDTAQALVKAMFADQAFAREVALSPVNSINWARILAQSVYYVVTASALAVAGPVNFTVPSGNFGDALAGYVAKKLGAPIGRIMIATNANDGIARAFETGTYARTKASIATLSPAMDISVASNFERIIHEAVGRDGAVLKQLYDGFAQSGSLDLPGPAHDMLKAHFDAFGVDDQETRWALADCYEQTGEVLCPHTAVGWRARFGGDEVTGPRVLLATAHPAKFPETVDSVLGIMPALPRHCADLYERAEAVVDLPADLSAVKAYIRQNIGTAA</sequence>
<dbReference type="OrthoDB" id="9763107at2"/>
<dbReference type="GO" id="GO:0004795">
    <property type="term" value="F:threonine synthase activity"/>
    <property type="evidence" value="ECO:0007669"/>
    <property type="project" value="UniProtKB-UniRule"/>
</dbReference>
<evidence type="ECO:0000259" key="11">
    <source>
        <dbReference type="Pfam" id="PF14821"/>
    </source>
</evidence>
<gene>
    <name evidence="12" type="primary">thrC</name>
    <name evidence="12" type="ORF">PbB2_00015</name>
</gene>
<dbReference type="EMBL" id="BFBR01000001">
    <property type="protein sequence ID" value="GBF56360.1"/>
    <property type="molecule type" value="Genomic_DNA"/>
</dbReference>
<dbReference type="InterPro" id="IPR029144">
    <property type="entry name" value="Thr_synth_N"/>
</dbReference>
<keyword evidence="5 10" id="KW-0663">Pyridoxal phosphate</keyword>
<evidence type="ECO:0000256" key="6">
    <source>
        <dbReference type="ARBA" id="ARBA00023239"/>
    </source>
</evidence>
<dbReference type="CDD" id="cd01560">
    <property type="entry name" value="Thr-synth_2"/>
    <property type="match status" value="1"/>
</dbReference>
<evidence type="ECO:0000313" key="12">
    <source>
        <dbReference type="EMBL" id="GBF56360.1"/>
    </source>
</evidence>
<dbReference type="Gene3D" id="3.90.1380.10">
    <property type="entry name" value="Threonine synthase, N-terminal domain"/>
    <property type="match status" value="1"/>
</dbReference>
<protein>
    <recommendedName>
        <fullName evidence="3 9">Threonine synthase</fullName>
        <ecNumber evidence="9">4.2.3.1</ecNumber>
    </recommendedName>
</protein>
<dbReference type="Pfam" id="PF24857">
    <property type="entry name" value="THR4_C"/>
    <property type="match status" value="1"/>
</dbReference>
<dbReference type="PROSITE" id="PS00165">
    <property type="entry name" value="DEHYDRATASE_SER_THR"/>
    <property type="match status" value="1"/>
</dbReference>
<comment type="cofactor">
    <cofactor evidence="1 10">
        <name>pyridoxal 5'-phosphate</name>
        <dbReference type="ChEBI" id="CHEBI:597326"/>
    </cofactor>
</comment>
<evidence type="ECO:0000256" key="7">
    <source>
        <dbReference type="ARBA" id="ARBA00029440"/>
    </source>
</evidence>
<dbReference type="PANTHER" id="PTHR42690:SF1">
    <property type="entry name" value="THREONINE SYNTHASE-LIKE 2"/>
    <property type="match status" value="1"/>
</dbReference>
<dbReference type="InterPro" id="IPR004450">
    <property type="entry name" value="Thr_synthase-like"/>
</dbReference>
<dbReference type="Proteomes" id="UP000245086">
    <property type="component" value="Unassembled WGS sequence"/>
</dbReference>
<keyword evidence="13" id="KW-1185">Reference proteome</keyword>
<dbReference type="NCBIfam" id="TIGR00260">
    <property type="entry name" value="thrC"/>
    <property type="match status" value="1"/>
</dbReference>
<dbReference type="RefSeq" id="WP_108983260.1">
    <property type="nucleotide sequence ID" value="NZ_BFBR01000001.1"/>
</dbReference>
<proteinExistence type="inferred from homology"/>
<dbReference type="PANTHER" id="PTHR42690">
    <property type="entry name" value="THREONINE SYNTHASE FAMILY MEMBER"/>
    <property type="match status" value="1"/>
</dbReference>
<evidence type="ECO:0000256" key="4">
    <source>
        <dbReference type="ARBA" id="ARBA00022605"/>
    </source>
</evidence>
<keyword evidence="6 12" id="KW-0456">Lyase</keyword>
<evidence type="ECO:0000256" key="5">
    <source>
        <dbReference type="ARBA" id="ARBA00022898"/>
    </source>
</evidence>
<evidence type="ECO:0000256" key="1">
    <source>
        <dbReference type="ARBA" id="ARBA00001933"/>
    </source>
</evidence>
<evidence type="ECO:0000313" key="13">
    <source>
        <dbReference type="Proteomes" id="UP000245086"/>
    </source>
</evidence>
<comment type="similarity">
    <text evidence="2">Belongs to the threonine synthase family.</text>
</comment>
<keyword evidence="4" id="KW-0028">Amino-acid biosynthesis</keyword>
<reference evidence="12" key="1">
    <citation type="journal article" date="2018" name="Genome Announc.">
        <title>Draft Genome Sequence of "Candidatus Phycosocius bacilliformis," an Alphaproteobacterial Ectosymbiont of the Hydrocarbon-Producing Green Alga Botryococcus braunii.</title>
        <authorList>
            <person name="Tanabe Y."/>
            <person name="Yamaguchi H."/>
            <person name="Watanabe M.M."/>
        </authorList>
    </citation>
    <scope>NUCLEOTIDE SEQUENCE [LARGE SCALE GENOMIC DNA]</scope>
    <source>
        <strain evidence="12">BOTRYCO-2</strain>
    </source>
</reference>
<dbReference type="InterPro" id="IPR000634">
    <property type="entry name" value="Ser/Thr_deHydtase_PyrdxlP-BS"/>
</dbReference>
<comment type="caution">
    <text evidence="12">The sequence shown here is derived from an EMBL/GenBank/DDBJ whole genome shotgun (WGS) entry which is preliminary data.</text>
</comment>
<dbReference type="Gene3D" id="3.40.50.1100">
    <property type="match status" value="2"/>
</dbReference>
<evidence type="ECO:0000256" key="2">
    <source>
        <dbReference type="ARBA" id="ARBA00005517"/>
    </source>
</evidence>